<gene>
    <name evidence="1" type="ORF">B0F90DRAFT_1670072</name>
</gene>
<comment type="caution">
    <text evidence="1">The sequence shown here is derived from an EMBL/GenBank/DDBJ whole genome shotgun (WGS) entry which is preliminary data.</text>
</comment>
<evidence type="ECO:0000313" key="2">
    <source>
        <dbReference type="Proteomes" id="UP001203297"/>
    </source>
</evidence>
<sequence length="285" mass="32170">MAPSGAGGLELELDAAPKLVPEMIVNYWNHCDRGIQNTEQPIETQQCHIVRNLTSRFTPAPQITLVGMGQAWKTQNQPIGELWTSLIENKGKHNNMFYNHAEMKRCDPGSGILAWRRRRDNIYARPHGISSDLESSFGVLLYQVAKCRSPRSVDLSKASQVVVVFDDSDLDVGSDNLVRGGVGKHRSTIKRNNPRVQDALKKLRSSEWVLSIFDRHIDSTWEVDDDGNLCKDELQIDSSASRNRWKRKGRLSPSSKEHKQSYYGKHDLNAEWIPLVLGEARGVKA</sequence>
<protein>
    <submittedName>
        <fullName evidence="1">Uncharacterized protein</fullName>
    </submittedName>
</protein>
<proteinExistence type="predicted"/>
<dbReference type="EMBL" id="WTXG01000057">
    <property type="protein sequence ID" value="KAI0295610.1"/>
    <property type="molecule type" value="Genomic_DNA"/>
</dbReference>
<accession>A0AAD4QL12</accession>
<evidence type="ECO:0000313" key="1">
    <source>
        <dbReference type="EMBL" id="KAI0295610.1"/>
    </source>
</evidence>
<reference evidence="1" key="1">
    <citation type="journal article" date="2022" name="New Phytol.">
        <title>Evolutionary transition to the ectomycorrhizal habit in the genomes of a hyperdiverse lineage of mushroom-forming fungi.</title>
        <authorList>
            <person name="Looney B."/>
            <person name="Miyauchi S."/>
            <person name="Morin E."/>
            <person name="Drula E."/>
            <person name="Courty P.E."/>
            <person name="Kohler A."/>
            <person name="Kuo A."/>
            <person name="LaButti K."/>
            <person name="Pangilinan J."/>
            <person name="Lipzen A."/>
            <person name="Riley R."/>
            <person name="Andreopoulos W."/>
            <person name="He G."/>
            <person name="Johnson J."/>
            <person name="Nolan M."/>
            <person name="Tritt A."/>
            <person name="Barry K.W."/>
            <person name="Grigoriev I.V."/>
            <person name="Nagy L.G."/>
            <person name="Hibbett D."/>
            <person name="Henrissat B."/>
            <person name="Matheny P.B."/>
            <person name="Labbe J."/>
            <person name="Martin F.M."/>
        </authorList>
    </citation>
    <scope>NUCLEOTIDE SEQUENCE</scope>
    <source>
        <strain evidence="1">BPL690</strain>
    </source>
</reference>
<name>A0AAD4QL12_9AGAM</name>
<dbReference type="AlphaFoldDB" id="A0AAD4QL12"/>
<keyword evidence="2" id="KW-1185">Reference proteome</keyword>
<organism evidence="1 2">
    <name type="scientific">Multifurca ochricompacta</name>
    <dbReference type="NCBI Taxonomy" id="376703"/>
    <lineage>
        <taxon>Eukaryota</taxon>
        <taxon>Fungi</taxon>
        <taxon>Dikarya</taxon>
        <taxon>Basidiomycota</taxon>
        <taxon>Agaricomycotina</taxon>
        <taxon>Agaricomycetes</taxon>
        <taxon>Russulales</taxon>
        <taxon>Russulaceae</taxon>
        <taxon>Multifurca</taxon>
    </lineage>
</organism>
<dbReference type="Proteomes" id="UP001203297">
    <property type="component" value="Unassembled WGS sequence"/>
</dbReference>